<organism evidence="2 3">
    <name type="scientific">Coccomyxa viridis</name>
    <dbReference type="NCBI Taxonomy" id="1274662"/>
    <lineage>
        <taxon>Eukaryota</taxon>
        <taxon>Viridiplantae</taxon>
        <taxon>Chlorophyta</taxon>
        <taxon>core chlorophytes</taxon>
        <taxon>Trebouxiophyceae</taxon>
        <taxon>Trebouxiophyceae incertae sedis</taxon>
        <taxon>Coccomyxaceae</taxon>
        <taxon>Coccomyxa</taxon>
    </lineage>
</organism>
<evidence type="ECO:0000313" key="2">
    <source>
        <dbReference type="EMBL" id="CAK0752734.1"/>
    </source>
</evidence>
<dbReference type="Proteomes" id="UP001314263">
    <property type="component" value="Unassembled WGS sequence"/>
</dbReference>
<dbReference type="InterPro" id="IPR016084">
    <property type="entry name" value="Haem_Oase-like_multi-hlx"/>
</dbReference>
<keyword evidence="3" id="KW-1185">Reference proteome</keyword>
<evidence type="ECO:0000256" key="1">
    <source>
        <dbReference type="SAM" id="MobiDB-lite"/>
    </source>
</evidence>
<gene>
    <name evidence="2" type="ORF">CVIRNUC_002168</name>
</gene>
<protein>
    <submittedName>
        <fullName evidence="2">Uncharacterized protein</fullName>
    </submittedName>
</protein>
<sequence length="385" mass="42895">MQHSLSTSHHECILYRWRPWERGKAQRAPPHAASKGFGAPAKKQQDNGAAKKDKGRGATKKKEHGHISGTSSQAVEKALKMVDGKVRPVDPREASKGRLDYAQVKDWGSGNSDELESMQVTSFEPDKKKRGRQEPFYEVLAHRLAELEKEGVLQIAQPKGAPPLPPFERWSFKERRYIQWLADMHTAHYTLEAAIADAAVVAATEHYDDNDRLRKAFAALSHFTEEKGLHRSLEIAADLNNIAKASTLEHAVVLKPSANSNAYREYLIRLVNTCTEEDESESDKIEESALRLVANAYLLHVTHLTTGMRIGAAAAEKLNLFPAQALNFYQTWPPEAVPDPLAHFIKNTNAAGKALTPEQQELLLQELPRAMPKITVLLSSLTHAD</sequence>
<proteinExistence type="predicted"/>
<accession>A0AAV1HV57</accession>
<comment type="caution">
    <text evidence="2">The sequence shown here is derived from an EMBL/GenBank/DDBJ whole genome shotgun (WGS) entry which is preliminary data.</text>
</comment>
<reference evidence="2 3" key="1">
    <citation type="submission" date="2023-10" db="EMBL/GenBank/DDBJ databases">
        <authorList>
            <person name="Maclean D."/>
            <person name="Macfadyen A."/>
        </authorList>
    </citation>
    <scope>NUCLEOTIDE SEQUENCE [LARGE SCALE GENOMIC DNA]</scope>
</reference>
<dbReference type="EMBL" id="CAUYUE010000003">
    <property type="protein sequence ID" value="CAK0752734.1"/>
    <property type="molecule type" value="Genomic_DNA"/>
</dbReference>
<dbReference type="AlphaFoldDB" id="A0AAV1HV57"/>
<feature type="compositionally biased region" description="Basic and acidic residues" evidence="1">
    <location>
        <begin position="77"/>
        <end position="99"/>
    </location>
</feature>
<feature type="region of interest" description="Disordered" evidence="1">
    <location>
        <begin position="23"/>
        <end position="131"/>
    </location>
</feature>
<name>A0AAV1HV57_9CHLO</name>
<dbReference type="Gene3D" id="1.20.910.10">
    <property type="entry name" value="Heme oxygenase-like"/>
    <property type="match status" value="1"/>
</dbReference>
<dbReference type="SUPFAM" id="SSF48613">
    <property type="entry name" value="Heme oxygenase-like"/>
    <property type="match status" value="1"/>
</dbReference>
<feature type="compositionally biased region" description="Basic and acidic residues" evidence="1">
    <location>
        <begin position="43"/>
        <end position="56"/>
    </location>
</feature>
<evidence type="ECO:0000313" key="3">
    <source>
        <dbReference type="Proteomes" id="UP001314263"/>
    </source>
</evidence>